<dbReference type="OrthoDB" id="4358152at2759"/>
<evidence type="ECO:0000313" key="3">
    <source>
        <dbReference type="Proteomes" id="UP000070720"/>
    </source>
</evidence>
<reference evidence="1 3" key="4">
    <citation type="journal article" date="2015" name="BMC Genomics">
        <title>The completed genome sequence of the pathogenic ascomycete fungus Fusarium graminearum.</title>
        <authorList>
            <person name="King R."/>
            <person name="Urban M."/>
            <person name="Hammond-Kosack M.C."/>
            <person name="Hassani-Pak K."/>
            <person name="Hammond-Kosack K.E."/>
        </authorList>
    </citation>
    <scope>NUCLEOTIDE SEQUENCE [LARGE SCALE GENOMIC DNA]</scope>
    <source>
        <strain evidence="3">ATCC MYA-4620 / CBS 123657 / FGSC 9075 / NRRL 31084 / PH-1</strain>
        <strain evidence="1">PH-1</strain>
    </source>
</reference>
<dbReference type="RefSeq" id="XP_011323046.1">
    <property type="nucleotide sequence ID" value="XM_011324744.1"/>
</dbReference>
<dbReference type="InParanoid" id="I1SAZ0"/>
<accession>I1SAZ0</accession>
<dbReference type="VEuPathDB" id="FungiDB:FGRAMPH1_01G15907"/>
<dbReference type="Proteomes" id="UP000070720">
    <property type="component" value="Chromosome 2"/>
</dbReference>
<dbReference type="STRING" id="229533.I1SAZ0"/>
<evidence type="ECO:0000313" key="2">
    <source>
        <dbReference type="EnsemblFungi" id="CEF79752"/>
    </source>
</evidence>
<reference evidence="2" key="5">
    <citation type="submission" date="2017-01" db="UniProtKB">
        <authorList>
            <consortium name="EnsemblFungi"/>
        </authorList>
    </citation>
    <scope>IDENTIFICATION</scope>
    <source>
        <strain evidence="2">PH-1 / ATCC MYA-4620 / FGSC 9075 / NRRL 31084</strain>
    </source>
</reference>
<name>I1SAZ0_GIBZE</name>
<reference evidence="2 3" key="1">
    <citation type="journal article" date="2007" name="Science">
        <title>The Fusarium graminearum genome reveals a link between localized polymorphism and pathogen specialization.</title>
        <authorList>
            <person name="Cuomo C.A."/>
            <person name="Gueldener U."/>
            <person name="Xu J.-R."/>
            <person name="Trail F."/>
            <person name="Turgeon B.G."/>
            <person name="Di Pietro A."/>
            <person name="Walton J.D."/>
            <person name="Ma L.-J."/>
            <person name="Baker S.E."/>
            <person name="Rep M."/>
            <person name="Adam G."/>
            <person name="Antoniw J."/>
            <person name="Baldwin T."/>
            <person name="Calvo S.E."/>
            <person name="Chang Y.-L."/>
            <person name="DeCaprio D."/>
            <person name="Gale L.R."/>
            <person name="Gnerre S."/>
            <person name="Goswami R.S."/>
            <person name="Hammond-Kosack K."/>
            <person name="Harris L.J."/>
            <person name="Hilburn K."/>
            <person name="Kennell J.C."/>
            <person name="Kroken S."/>
            <person name="Magnuson J.K."/>
            <person name="Mannhaupt G."/>
            <person name="Mauceli E.W."/>
            <person name="Mewes H.-W."/>
            <person name="Mitterbauer R."/>
            <person name="Muehlbauer G."/>
            <person name="Muensterkoetter M."/>
            <person name="Nelson D."/>
            <person name="O'Donnell K."/>
            <person name="Ouellet T."/>
            <person name="Qi W."/>
            <person name="Quesneville H."/>
            <person name="Roncero M.I.G."/>
            <person name="Seong K.-Y."/>
            <person name="Tetko I.V."/>
            <person name="Urban M."/>
            <person name="Waalwijk C."/>
            <person name="Ward T.J."/>
            <person name="Yao J."/>
            <person name="Birren B.W."/>
            <person name="Kistler H.C."/>
        </authorList>
    </citation>
    <scope>NUCLEOTIDE SEQUENCE [LARGE SCALE GENOMIC DNA]</scope>
    <source>
        <strain evidence="3">ATCC MYA-4620 / CBS 123657 / FGSC 9075 / NRRL 31084 / PH-1</strain>
        <strain evidence="2">PH-1 / ATCC MYA-4620 / FGSC 9075 / NRRL 31084</strain>
    </source>
</reference>
<proteinExistence type="predicted"/>
<dbReference type="HOGENOM" id="CLU_037438_1_1_1"/>
<reference key="3">
    <citation type="submission" date="2014-02" db="EMBL/GenBank/DDBJ databases">
        <title>A revised Fusarium graminearum genomic reference sequence using whole shotgun re-sequencing.</title>
        <authorList>
            <person name="King R."/>
            <person name="Urban M."/>
            <person name="Hassani-Pak K."/>
            <person name="Hammond-Kosack K."/>
        </authorList>
    </citation>
    <scope>NUCLEOTIDE SEQUENCE</scope>
    <source>
        <strain>PH-1</strain>
    </source>
</reference>
<dbReference type="eggNOG" id="ENOG502T1M9">
    <property type="taxonomic scope" value="Eukaryota"/>
</dbReference>
<gene>
    <name evidence="2" type="primary">FG11575.1</name>
    <name evidence="1" type="ORF">FGRAMPH1_01T15907</name>
</gene>
<sequence length="490" mass="56045">MDSSDRTNRTWIRMKLFKNSRISIVSLCKFRYSINNIHKLVTIADYRTPHPVSLERLPPEILLPVITSLPNLDSLWNLLQASPHVWRLFESGSNSLLILEGILSGPHSTTPLKVRELIRGVILVRSGVLPFEELKVFGVGFMKAMIPMLVPDDPRVKTLGPESLSCTSDPAVLRSVVATAYHISALSQSYLASCLEKLRDPSFRPLHAYDPTPHYTHDYRDTEEWVPAWDREFVGTPVSIVDMGQPTWIEEMRVVRVLWIIQLVGEMQLLVTHKPDIGWSKDDISVLIGMGPVDLFHEPDSPICDTEPIKSAVNYLATLRKPDKDIFYRFPPAPPPSVDNRWITALPNYNERTMQVRGYRLNGKFQWLRKGSQVPEGATPVEVLTGTEEYQWEQTVKAFDFRPHGIDLWRQLKSDDFLQGSPIPGVSFKSFRPLGLAFWERKRLWLLGLAPGLYDRKDVLNNFYFFTWESIMPPEEVAEIKTRAREGRGG</sequence>
<dbReference type="EnsemblFungi" id="CEF79752">
    <property type="protein sequence ID" value="CEF79752"/>
    <property type="gene ID" value="FGRRES_14021"/>
</dbReference>
<keyword evidence="3" id="KW-1185">Reference proteome</keyword>
<reference evidence="2 3" key="2">
    <citation type="journal article" date="2010" name="Nature">
        <title>Comparative genomics reveals mobile pathogenicity chromosomes in Fusarium.</title>
        <authorList>
            <person name="Ma L.J."/>
            <person name="van der Does H.C."/>
            <person name="Borkovich K.A."/>
            <person name="Coleman J.J."/>
            <person name="Daboussi M.J."/>
            <person name="Di Pietro A."/>
            <person name="Dufresne M."/>
            <person name="Freitag M."/>
            <person name="Grabherr M."/>
            <person name="Henrissat B."/>
            <person name="Houterman P.M."/>
            <person name="Kang S."/>
            <person name="Shim W.B."/>
            <person name="Woloshuk C."/>
            <person name="Xie X."/>
            <person name="Xu J.R."/>
            <person name="Antoniw J."/>
            <person name="Baker S.E."/>
            <person name="Bluhm B.H."/>
            <person name="Breakspear A."/>
            <person name="Brown D.W."/>
            <person name="Butchko R.A."/>
            <person name="Chapman S."/>
            <person name="Coulson R."/>
            <person name="Coutinho P.M."/>
            <person name="Danchin E.G."/>
            <person name="Diener A."/>
            <person name="Gale L.R."/>
            <person name="Gardiner D.M."/>
            <person name="Goff S."/>
            <person name="Hammond-Kosack K.E."/>
            <person name="Hilburn K."/>
            <person name="Hua-Van A."/>
            <person name="Jonkers W."/>
            <person name="Kazan K."/>
            <person name="Kodira C.D."/>
            <person name="Koehrsen M."/>
            <person name="Kumar L."/>
            <person name="Lee Y.H."/>
            <person name="Li L."/>
            <person name="Manners J.M."/>
            <person name="Miranda-Saavedra D."/>
            <person name="Mukherjee M."/>
            <person name="Park G."/>
            <person name="Park J."/>
            <person name="Park S.Y."/>
            <person name="Proctor R.H."/>
            <person name="Regev A."/>
            <person name="Ruiz-Roldan M.C."/>
            <person name="Sain D."/>
            <person name="Sakthikumar S."/>
            <person name="Sykes S."/>
            <person name="Schwartz D.C."/>
            <person name="Turgeon B.G."/>
            <person name="Wapinski I."/>
            <person name="Yoder O."/>
            <person name="Young S."/>
            <person name="Zeng Q."/>
            <person name="Zhou S."/>
            <person name="Galagan J."/>
            <person name="Cuomo C.A."/>
            <person name="Kistler H.C."/>
            <person name="Rep M."/>
        </authorList>
    </citation>
    <scope>GENOME REANNOTATION</scope>
    <source>
        <strain evidence="3">ATCC MYA-4620 / CBS 123657 / FGSC 9075 / NRRL 31084 / PH-1</strain>
        <strain evidence="2">PH-1 / ATCC MYA-4620 / FGSC 9075 / NRRL 31084</strain>
    </source>
</reference>
<dbReference type="EMBL" id="HG970333">
    <property type="protein sequence ID" value="CEF79752.1"/>
    <property type="molecule type" value="Genomic_DNA"/>
</dbReference>
<protein>
    <submittedName>
        <fullName evidence="1">Chromosome 2, complete genome</fullName>
    </submittedName>
</protein>
<evidence type="ECO:0000313" key="1">
    <source>
        <dbReference type="EMBL" id="CEF79752.1"/>
    </source>
</evidence>
<dbReference type="AlphaFoldDB" id="I1SAZ0"/>
<dbReference type="KEGG" id="fgr:FGSG_14021"/>
<organism evidence="1 3">
    <name type="scientific">Gibberella zeae (strain ATCC MYA-4620 / CBS 123657 / FGSC 9075 / NRRL 31084 / PH-1)</name>
    <name type="common">Wheat head blight fungus</name>
    <name type="synonym">Fusarium graminearum</name>
    <dbReference type="NCBI Taxonomy" id="229533"/>
    <lineage>
        <taxon>Eukaryota</taxon>
        <taxon>Fungi</taxon>
        <taxon>Dikarya</taxon>
        <taxon>Ascomycota</taxon>
        <taxon>Pezizomycotina</taxon>
        <taxon>Sordariomycetes</taxon>
        <taxon>Hypocreomycetidae</taxon>
        <taxon>Hypocreales</taxon>
        <taxon>Nectriaceae</taxon>
        <taxon>Fusarium</taxon>
    </lineage>
</organism>